<keyword evidence="3" id="KW-1185">Reference proteome</keyword>
<reference evidence="2 3" key="1">
    <citation type="journal article" date="2019" name="Commun. Biol.">
        <title>The bagworm genome reveals a unique fibroin gene that provides high tensile strength.</title>
        <authorList>
            <person name="Kono N."/>
            <person name="Nakamura H."/>
            <person name="Ohtoshi R."/>
            <person name="Tomita M."/>
            <person name="Numata K."/>
            <person name="Arakawa K."/>
        </authorList>
    </citation>
    <scope>NUCLEOTIDE SEQUENCE [LARGE SCALE GENOMIC DNA]</scope>
</reference>
<proteinExistence type="predicted"/>
<evidence type="ECO:0000313" key="2">
    <source>
        <dbReference type="EMBL" id="GBP06784.1"/>
    </source>
</evidence>
<organism evidence="2 3">
    <name type="scientific">Eumeta variegata</name>
    <name type="common">Bagworm moth</name>
    <name type="synonym">Eumeta japonica</name>
    <dbReference type="NCBI Taxonomy" id="151549"/>
    <lineage>
        <taxon>Eukaryota</taxon>
        <taxon>Metazoa</taxon>
        <taxon>Ecdysozoa</taxon>
        <taxon>Arthropoda</taxon>
        <taxon>Hexapoda</taxon>
        <taxon>Insecta</taxon>
        <taxon>Pterygota</taxon>
        <taxon>Neoptera</taxon>
        <taxon>Endopterygota</taxon>
        <taxon>Lepidoptera</taxon>
        <taxon>Glossata</taxon>
        <taxon>Ditrysia</taxon>
        <taxon>Tineoidea</taxon>
        <taxon>Psychidae</taxon>
        <taxon>Oiketicinae</taxon>
        <taxon>Eumeta</taxon>
    </lineage>
</organism>
<protein>
    <submittedName>
        <fullName evidence="2">Uncharacterized protein</fullName>
    </submittedName>
</protein>
<evidence type="ECO:0000256" key="1">
    <source>
        <dbReference type="SAM" id="MobiDB-lite"/>
    </source>
</evidence>
<comment type="caution">
    <text evidence="2">The sequence shown here is derived from an EMBL/GenBank/DDBJ whole genome shotgun (WGS) entry which is preliminary data.</text>
</comment>
<dbReference type="AlphaFoldDB" id="A0A4C1SXY4"/>
<feature type="compositionally biased region" description="Basic residues" evidence="1">
    <location>
        <begin position="43"/>
        <end position="52"/>
    </location>
</feature>
<dbReference type="EMBL" id="BGZK01000023">
    <property type="protein sequence ID" value="GBP06784.1"/>
    <property type="molecule type" value="Genomic_DNA"/>
</dbReference>
<feature type="region of interest" description="Disordered" evidence="1">
    <location>
        <begin position="1"/>
        <end position="52"/>
    </location>
</feature>
<dbReference type="Proteomes" id="UP000299102">
    <property type="component" value="Unassembled WGS sequence"/>
</dbReference>
<name>A0A4C1SXY4_EUMVA</name>
<sequence>MQGEQSAADAGRRPLSKGPGEAEISAPSPRKPVPSSARAATASRKRFTVRSRKAQFLFSPRRKSHALADAAGEWRASAEALTLQW</sequence>
<evidence type="ECO:0000313" key="3">
    <source>
        <dbReference type="Proteomes" id="UP000299102"/>
    </source>
</evidence>
<gene>
    <name evidence="2" type="ORF">EVAR_92710_1</name>
</gene>
<accession>A0A4C1SXY4</accession>